<accession>A0ABV5GWS3</accession>
<dbReference type="EMBL" id="JBHMFA010000001">
    <property type="protein sequence ID" value="MFB9104095.1"/>
    <property type="molecule type" value="Genomic_DNA"/>
</dbReference>
<keyword evidence="2" id="KW-1185">Reference proteome</keyword>
<sequence length="154" mass="17346">MMLFIVSTNCATKPHVSKIDISKETHPKIIFLNYNLSEAENGKKTATFINQKTVEGRLRNSSSKYIAQGHIGDLVCSQFDKNKALITKQAIENPLLKTIEYTYDSLALEKKTIKTKKTPFSLRLQLSNATKTIELSEIIDSLQNTKSLIITKIN</sequence>
<evidence type="ECO:0000313" key="2">
    <source>
        <dbReference type="Proteomes" id="UP001589590"/>
    </source>
</evidence>
<comment type="caution">
    <text evidence="1">The sequence shown here is derived from an EMBL/GenBank/DDBJ whole genome shotgun (WGS) entry which is preliminary data.</text>
</comment>
<proteinExistence type="predicted"/>
<organism evidence="1 2">
    <name type="scientific">Algibacter miyuki</name>
    <dbReference type="NCBI Taxonomy" id="1306933"/>
    <lineage>
        <taxon>Bacteria</taxon>
        <taxon>Pseudomonadati</taxon>
        <taxon>Bacteroidota</taxon>
        <taxon>Flavobacteriia</taxon>
        <taxon>Flavobacteriales</taxon>
        <taxon>Flavobacteriaceae</taxon>
        <taxon>Algibacter</taxon>
    </lineage>
</organism>
<protein>
    <recommendedName>
        <fullName evidence="3">Lipoprotein</fullName>
    </recommendedName>
</protein>
<reference evidence="1 2" key="1">
    <citation type="submission" date="2024-09" db="EMBL/GenBank/DDBJ databases">
        <authorList>
            <person name="Sun Q."/>
            <person name="Mori K."/>
        </authorList>
    </citation>
    <scope>NUCLEOTIDE SEQUENCE [LARGE SCALE GENOMIC DNA]</scope>
    <source>
        <strain evidence="1 2">CECT 8300</strain>
    </source>
</reference>
<gene>
    <name evidence="1" type="ORF">ACFFU1_04220</name>
</gene>
<evidence type="ECO:0008006" key="3">
    <source>
        <dbReference type="Google" id="ProtNLM"/>
    </source>
</evidence>
<dbReference type="Proteomes" id="UP001589590">
    <property type="component" value="Unassembled WGS sequence"/>
</dbReference>
<evidence type="ECO:0000313" key="1">
    <source>
        <dbReference type="EMBL" id="MFB9104095.1"/>
    </source>
</evidence>
<dbReference type="RefSeq" id="WP_290268401.1">
    <property type="nucleotide sequence ID" value="NZ_JAUFQP010000004.1"/>
</dbReference>
<name>A0ABV5GWS3_9FLAO</name>